<evidence type="ECO:0000256" key="8">
    <source>
        <dbReference type="ARBA" id="ARBA00023293"/>
    </source>
</evidence>
<dbReference type="InterPro" id="IPR011009">
    <property type="entry name" value="Kinase-like_dom_sf"/>
</dbReference>
<comment type="catalytic activity">
    <reaction evidence="10">
        <text>GTP = 3',5'-cyclic GMP + diphosphate</text>
        <dbReference type="Rhea" id="RHEA:13665"/>
        <dbReference type="ChEBI" id="CHEBI:33019"/>
        <dbReference type="ChEBI" id="CHEBI:37565"/>
        <dbReference type="ChEBI" id="CHEBI:57746"/>
        <dbReference type="EC" id="4.6.1.2"/>
    </reaction>
</comment>
<evidence type="ECO:0000256" key="6">
    <source>
        <dbReference type="ARBA" id="ARBA00023136"/>
    </source>
</evidence>
<dbReference type="InterPro" id="IPR000719">
    <property type="entry name" value="Prot_kinase_dom"/>
</dbReference>
<accession>A0ABM1VXV6</accession>
<dbReference type="InterPro" id="IPR001245">
    <property type="entry name" value="Ser-Thr/Tyr_kinase_cat_dom"/>
</dbReference>
<comment type="subcellular location">
    <subcellularLocation>
        <location evidence="1">Membrane</location>
        <topology evidence="1">Single-pass membrane protein</topology>
    </subcellularLocation>
</comment>
<evidence type="ECO:0000256" key="9">
    <source>
        <dbReference type="RuleBase" id="RU000405"/>
    </source>
</evidence>
<feature type="domain" description="Guanylate cyclase" evidence="13">
    <location>
        <begin position="262"/>
        <end position="371"/>
    </location>
</feature>
<dbReference type="Gene3D" id="3.30.70.1230">
    <property type="entry name" value="Nucleotide cyclase"/>
    <property type="match status" value="1"/>
</dbReference>
<dbReference type="Gene3D" id="6.10.250.780">
    <property type="match status" value="1"/>
</dbReference>
<dbReference type="Gene3D" id="1.10.510.10">
    <property type="entry name" value="Transferase(Phosphotransferase) domain 1"/>
    <property type="match status" value="1"/>
</dbReference>
<organism evidence="14 15">
    <name type="scientific">Aplysia californica</name>
    <name type="common">California sea hare</name>
    <dbReference type="NCBI Taxonomy" id="6500"/>
    <lineage>
        <taxon>Eukaryota</taxon>
        <taxon>Metazoa</taxon>
        <taxon>Spiralia</taxon>
        <taxon>Lophotrochozoa</taxon>
        <taxon>Mollusca</taxon>
        <taxon>Gastropoda</taxon>
        <taxon>Heterobranchia</taxon>
        <taxon>Euthyneura</taxon>
        <taxon>Tectipleura</taxon>
        <taxon>Aplysiida</taxon>
        <taxon>Aplysioidea</taxon>
        <taxon>Aplysiidae</taxon>
        <taxon>Aplysia</taxon>
    </lineage>
</organism>
<keyword evidence="14" id="KW-1185">Reference proteome</keyword>
<evidence type="ECO:0000256" key="7">
    <source>
        <dbReference type="ARBA" id="ARBA00023239"/>
    </source>
</evidence>
<evidence type="ECO:0000256" key="3">
    <source>
        <dbReference type="ARBA" id="ARBA00022692"/>
    </source>
</evidence>
<keyword evidence="8 10" id="KW-0141">cGMP biosynthesis</keyword>
<protein>
    <recommendedName>
        <fullName evidence="2 10">Guanylate cyclase</fullName>
        <ecNumber evidence="2 10">4.6.1.2</ecNumber>
    </recommendedName>
</protein>
<evidence type="ECO:0000259" key="13">
    <source>
        <dbReference type="PROSITE" id="PS50125"/>
    </source>
</evidence>
<dbReference type="CDD" id="cd07302">
    <property type="entry name" value="CHD"/>
    <property type="match status" value="1"/>
</dbReference>
<evidence type="ECO:0000256" key="1">
    <source>
        <dbReference type="ARBA" id="ARBA00004167"/>
    </source>
</evidence>
<keyword evidence="6" id="KW-0472">Membrane</keyword>
<dbReference type="InterPro" id="IPR050401">
    <property type="entry name" value="Cyclic_nucleotide_synthase"/>
</dbReference>
<keyword evidence="7 9" id="KW-0456">Lyase</keyword>
<dbReference type="PANTHER" id="PTHR11920:SF501">
    <property type="entry name" value="GUANYLATE CYCLASE 32E"/>
    <property type="match status" value="1"/>
</dbReference>
<dbReference type="InterPro" id="IPR029787">
    <property type="entry name" value="Nucleotide_cyclase"/>
</dbReference>
<keyword evidence="4" id="KW-0547">Nucleotide-binding</keyword>
<dbReference type="Pfam" id="PF07714">
    <property type="entry name" value="PK_Tyr_Ser-Thr"/>
    <property type="match status" value="1"/>
</dbReference>
<dbReference type="PANTHER" id="PTHR11920">
    <property type="entry name" value="GUANYLYL CYCLASE"/>
    <property type="match status" value="1"/>
</dbReference>
<evidence type="ECO:0000259" key="12">
    <source>
        <dbReference type="PROSITE" id="PS50011"/>
    </source>
</evidence>
<evidence type="ECO:0000256" key="2">
    <source>
        <dbReference type="ARBA" id="ARBA00012202"/>
    </source>
</evidence>
<evidence type="ECO:0000256" key="11">
    <source>
        <dbReference type="SAM" id="MobiDB-lite"/>
    </source>
</evidence>
<dbReference type="GeneID" id="118478214"/>
<dbReference type="SMART" id="SM00044">
    <property type="entry name" value="CYCc"/>
    <property type="match status" value="1"/>
</dbReference>
<keyword evidence="3" id="KW-0812">Transmembrane</keyword>
<comment type="similarity">
    <text evidence="9">Belongs to the adenylyl cyclase class-4/guanylyl cyclase family.</text>
</comment>
<gene>
    <name evidence="15" type="primary">LOC118478214</name>
</gene>
<dbReference type="InterPro" id="IPR018297">
    <property type="entry name" value="A/G_cyclase_CS"/>
</dbReference>
<evidence type="ECO:0000313" key="14">
    <source>
        <dbReference type="Proteomes" id="UP000694888"/>
    </source>
</evidence>
<sequence length="445" mass="49314">MTIPCLTAPLVVDDVDMNYTNFLATPPEVLRDPTIGVPGTKAGDVYSFGIVLLEIFTVSEVYEAFSATHAQEKAVSQIKRKNKRKRKPSLERHFTDLAGSAIHLTEDLMEPKEIIKRVKQGGSFPFRPFIPEYIDHKTKNVIMECWREQAEERPSMDHVASLIRHISTQYSTKNKSLMEQMLDKVTREADLQAQELQEEKHKSDQLLYQMLPPDTTSQPKDRDTLHNFSPHEGNELGSPACYSKASNPYTATGNVIVFILFQIVNFLNDVYYKFDTVIEKYLVYKVETIGDAYVVCSGVPLKVENHACEIAKMALHIMSCSEDLKVHHRPQHKFLMRIGLHSGTVAAGVVGRTMPRYCLFGDTVNTASRMESTGVDGSPKIVVYGTDTIHVGDQGSVGGGSSGGGRDTPLIIKPKSNKVAPFETPESLVGSALSLNDGLPEISIG</sequence>
<dbReference type="InterPro" id="IPR001054">
    <property type="entry name" value="A/G_cyclase"/>
</dbReference>
<dbReference type="Proteomes" id="UP000694888">
    <property type="component" value="Unplaced"/>
</dbReference>
<dbReference type="PROSITE" id="PS00452">
    <property type="entry name" value="GUANYLATE_CYCLASE_1"/>
    <property type="match status" value="1"/>
</dbReference>
<dbReference type="EC" id="4.6.1.2" evidence="2 10"/>
<feature type="domain" description="Protein kinase" evidence="12">
    <location>
        <begin position="1"/>
        <end position="168"/>
    </location>
</feature>
<evidence type="ECO:0000256" key="5">
    <source>
        <dbReference type="ARBA" id="ARBA00022989"/>
    </source>
</evidence>
<reference evidence="15" key="1">
    <citation type="submission" date="2025-08" db="UniProtKB">
        <authorList>
            <consortium name="RefSeq"/>
        </authorList>
    </citation>
    <scope>IDENTIFICATION</scope>
</reference>
<evidence type="ECO:0000256" key="10">
    <source>
        <dbReference type="RuleBase" id="RU003431"/>
    </source>
</evidence>
<dbReference type="PROSITE" id="PS50125">
    <property type="entry name" value="GUANYLATE_CYCLASE_2"/>
    <property type="match status" value="1"/>
</dbReference>
<feature type="region of interest" description="Disordered" evidence="11">
    <location>
        <begin position="211"/>
        <end position="232"/>
    </location>
</feature>
<keyword evidence="5" id="KW-1133">Transmembrane helix</keyword>
<dbReference type="SUPFAM" id="SSF56112">
    <property type="entry name" value="Protein kinase-like (PK-like)"/>
    <property type="match status" value="1"/>
</dbReference>
<proteinExistence type="inferred from homology"/>
<dbReference type="Pfam" id="PF00211">
    <property type="entry name" value="Guanylate_cyc"/>
    <property type="match status" value="1"/>
</dbReference>
<evidence type="ECO:0000256" key="4">
    <source>
        <dbReference type="ARBA" id="ARBA00022741"/>
    </source>
</evidence>
<dbReference type="SUPFAM" id="SSF55073">
    <property type="entry name" value="Nucleotide cyclase"/>
    <property type="match status" value="1"/>
</dbReference>
<evidence type="ECO:0000313" key="15">
    <source>
        <dbReference type="RefSeq" id="XP_035827249.1"/>
    </source>
</evidence>
<dbReference type="PROSITE" id="PS50011">
    <property type="entry name" value="PROTEIN_KINASE_DOM"/>
    <property type="match status" value="1"/>
</dbReference>
<dbReference type="RefSeq" id="XP_035827249.1">
    <property type="nucleotide sequence ID" value="XM_035971356.1"/>
</dbReference>
<name>A0ABM1VXV6_APLCA</name>